<dbReference type="Proteomes" id="UP001500689">
    <property type="component" value="Unassembled WGS sequence"/>
</dbReference>
<gene>
    <name evidence="3" type="ORF">GCM10022222_73820</name>
</gene>
<accession>A0ABP6Y814</accession>
<evidence type="ECO:0000313" key="4">
    <source>
        <dbReference type="Proteomes" id="UP001500689"/>
    </source>
</evidence>
<evidence type="ECO:0000313" key="3">
    <source>
        <dbReference type="EMBL" id="GAA3578281.1"/>
    </source>
</evidence>
<evidence type="ECO:0000256" key="2">
    <source>
        <dbReference type="SAM" id="Phobius"/>
    </source>
</evidence>
<feature type="transmembrane region" description="Helical" evidence="2">
    <location>
        <begin position="20"/>
        <end position="38"/>
    </location>
</feature>
<proteinExistence type="predicted"/>
<evidence type="ECO:0008006" key="5">
    <source>
        <dbReference type="Google" id="ProtNLM"/>
    </source>
</evidence>
<organism evidence="3 4">
    <name type="scientific">Amycolatopsis ultiminotia</name>
    <dbReference type="NCBI Taxonomy" id="543629"/>
    <lineage>
        <taxon>Bacteria</taxon>
        <taxon>Bacillati</taxon>
        <taxon>Actinomycetota</taxon>
        <taxon>Actinomycetes</taxon>
        <taxon>Pseudonocardiales</taxon>
        <taxon>Pseudonocardiaceae</taxon>
        <taxon>Amycolatopsis</taxon>
    </lineage>
</organism>
<keyword evidence="2" id="KW-0812">Transmembrane</keyword>
<evidence type="ECO:0000256" key="1">
    <source>
        <dbReference type="SAM" id="MobiDB-lite"/>
    </source>
</evidence>
<keyword evidence="4" id="KW-1185">Reference proteome</keyword>
<keyword evidence="2" id="KW-0472">Membrane</keyword>
<name>A0ABP6Y814_9PSEU</name>
<keyword evidence="2" id="KW-1133">Transmembrane helix</keyword>
<dbReference type="EMBL" id="BAAAZN010000022">
    <property type="protein sequence ID" value="GAA3578281.1"/>
    <property type="molecule type" value="Genomic_DNA"/>
</dbReference>
<sequence length="205" mass="22779">MRGGTLTRVSAQSPSRQRWLIPVLVVVLSVTVAGGLLARELYHGAGEQADAIAPITVPPSTSDEPREEPGPPRVEITPDVANHPQDEVVRGVLQAYFDALNSKDYQAWSETVSDARRDQTTLADWKRDFQSTKDGSILLYRIEPGAQNSLRVLVGFTSTQSLNEAPVNFQYPCIRWRLVLPMKFERGAYRIDAVDSGTTTEHERC</sequence>
<feature type="region of interest" description="Disordered" evidence="1">
    <location>
        <begin position="52"/>
        <end position="79"/>
    </location>
</feature>
<protein>
    <recommendedName>
        <fullName evidence="5">Mce-associated membrane protein</fullName>
    </recommendedName>
</protein>
<reference evidence="4" key="1">
    <citation type="journal article" date="2019" name="Int. J. Syst. Evol. Microbiol.">
        <title>The Global Catalogue of Microorganisms (GCM) 10K type strain sequencing project: providing services to taxonomists for standard genome sequencing and annotation.</title>
        <authorList>
            <consortium name="The Broad Institute Genomics Platform"/>
            <consortium name="The Broad Institute Genome Sequencing Center for Infectious Disease"/>
            <person name="Wu L."/>
            <person name="Ma J."/>
        </authorList>
    </citation>
    <scope>NUCLEOTIDE SEQUENCE [LARGE SCALE GENOMIC DNA]</scope>
    <source>
        <strain evidence="4">JCM 16898</strain>
    </source>
</reference>
<comment type="caution">
    <text evidence="3">The sequence shown here is derived from an EMBL/GenBank/DDBJ whole genome shotgun (WGS) entry which is preliminary data.</text>
</comment>